<accession>A0ABM3E0Z9</accession>
<keyword evidence="1" id="KW-1185">Reference proteome</keyword>
<sequence>MYPDIRFGFIMISYYIISRNTPLPPTAEHHQCIPGVLTPHLPCPSESTWQSLCHRPEMPPPNPPTSTLPSPETTLGKEIDFPLLPQSSPMVYPLQTNSQQSCNISTSQWKSLLLVPTTVDDEFYRDMNEDDEFYRDMNEDEFYRDMNEDDEFYRDMNEDEFYRDMNEDEFYRDMNEDDEFYRDMNEDDEFYRDMNEDEFYRDMNEDDEFYRDMNEDDEFYRDMNEDEFYRDMNEDDEFYRDMNEVYFKTVFFLHLS</sequence>
<evidence type="ECO:0000313" key="1">
    <source>
        <dbReference type="Proteomes" id="UP001652741"/>
    </source>
</evidence>
<gene>
    <name evidence="2" type="primary">LOC106562703</name>
</gene>
<proteinExistence type="predicted"/>
<protein>
    <submittedName>
        <fullName evidence="2">Uncharacterized protein isoform X1</fullName>
    </submittedName>
</protein>
<reference evidence="2" key="1">
    <citation type="submission" date="2025-08" db="UniProtKB">
        <authorList>
            <consortium name="RefSeq"/>
        </authorList>
    </citation>
    <scope>IDENTIFICATION</scope>
</reference>
<dbReference type="Proteomes" id="UP001652741">
    <property type="component" value="Chromosome ssa26"/>
</dbReference>
<dbReference type="GeneID" id="106562703"/>
<organism evidence="1 2">
    <name type="scientific">Salmo salar</name>
    <name type="common">Atlantic salmon</name>
    <dbReference type="NCBI Taxonomy" id="8030"/>
    <lineage>
        <taxon>Eukaryota</taxon>
        <taxon>Metazoa</taxon>
        <taxon>Chordata</taxon>
        <taxon>Craniata</taxon>
        <taxon>Vertebrata</taxon>
        <taxon>Euteleostomi</taxon>
        <taxon>Actinopterygii</taxon>
        <taxon>Neopterygii</taxon>
        <taxon>Teleostei</taxon>
        <taxon>Protacanthopterygii</taxon>
        <taxon>Salmoniformes</taxon>
        <taxon>Salmonidae</taxon>
        <taxon>Salmoninae</taxon>
        <taxon>Salmo</taxon>
    </lineage>
</organism>
<dbReference type="RefSeq" id="XP_045564739.1">
    <property type="nucleotide sequence ID" value="XM_045708783.1"/>
</dbReference>
<evidence type="ECO:0000313" key="2">
    <source>
        <dbReference type="RefSeq" id="XP_045564739.1"/>
    </source>
</evidence>
<name>A0ABM3E0Z9_SALSA</name>